<comment type="caution">
    <text evidence="9">The sequence shown here is derived from an EMBL/GenBank/DDBJ whole genome shotgun (WGS) entry which is preliminary data.</text>
</comment>
<name>A0AAV2ZEQ1_9STRA</name>
<dbReference type="PANTHER" id="PTHR14222:SF1">
    <property type="entry name" value="CONDENSIN-2 COMPLEX SUBUNIT D3"/>
    <property type="match status" value="1"/>
</dbReference>
<feature type="compositionally biased region" description="Polar residues" evidence="7">
    <location>
        <begin position="1397"/>
        <end position="1424"/>
    </location>
</feature>
<sequence>MELQQELARVLQALDLGDVPEDAVTSLFNTGGTAVSADTATAQELAELAPLDKLRKVERVFAKYLCRLQAATQSADIQRFWPYVASEEALDAIVGDEASRAHGAAVYRTLFTLLHAVINVRDVYVKLSTHEKLCALQKALVAAKVYLSWLQLPGGSAYGLFMPYVYRQVLDVLKKWLTESVQISNSAAAQAGAAHVATPKPKAKAKARGRRSRQPHGDDSDNDEEQEDPRVLVQKLRKLGMDMLDMMVTFLRAFSLSSSKESVIPTIEMVVFLQATSCLSAADSSMDAVAHKSGQILDCLLNGSHGKASEIARVVVHCYVPGIAFQESTSAGDHRGALRFHKLAIETIARVRSTLEQHERSARQDDNSDDEEEEATGSTLKHSSMLRLGLLQNVCLHAPERAEERQRLLTYAFSIATEDTNKHTTFSVVDHLRFVRFLLSYSRNIKAKFRQFPVELVGRFVLDPTFWQLAADGQATQAGVPISLRAYMGVSPLLDVLIDRSRDKVSSVRAKAIAAISGALSLSLQHTNASAHEGDDEDAEEPSHVAVHVIANSLREILFNQETREDSALMRRLIELFRESLTDEKTFVRKAALQALEALLVVRPGARSTIRSDMRKDLLDIHTRCTDTSVLVRVQAIKSLSAILLKFPNDEEVQKLWNLGVLPLCDDPEASVQSCSLEYASSAIFERILSWHRFRKSQEQQRVWSSVWRLVSHLDGVMVRCAQKALRVLVRDSKIDVRKLIRACITAIEYSVNTDESDGDDEIPRLCYWGFSWVVLEELAHSNTLIEASQAEQRSLGIIVECWNRLQRQELPIAFNDGSKRILRVIAELSPVIDAQDAKEIADSILASLHSFAIPLNVITDAVAALHGICKAKAPNSAKGKAISAAWSKKLLELCEANLRTCFEKNPQLVVEDSVLIQKQLIVVGELALLEFNKDDDKGRDPTEIALLTVPTAVKSLVQLFLTPQISSDVAILASQSQRESTGGDDDNVDLSQTPVDIPTCVRVCAFVTLGKLCLRDQELAKDCITMLIRELRTCPVQDIRSNILLILGDLCIRYTALVDIYNPTIALSLLDDSALIRRNALLLFSQLILQDYIKWRESLFRFFLRAVVDEDEELASLARHVLCGPLLQKSPHLFTNKFIEMIFVFNNFEDKVQVSEPHEKEGIAEIALPGSARYPQRAQLYQFLLQNMSDEQKLQISMKLCTEILEEVSEGKLPLSANPANITDCGTEAVLKDTFAILCTPEIKLSSSKDKEVEDGELEDDVEASQANGNAGSVASQLAAAKGKLLSKMSKKNFLENVVPVLIALKHTLESKHSPLMRYLLHYLRELFKSYRDEVKEILSADPQLAMEVEYDLRQYELQRKQQEEQHPQLTRERSNVTPTKGGGSFTSPTPSGPSNRRSSVTPMGSATKGTPQQAPAEQTRGTPQLDADAVPRLRTKKHNARRRKSLPAPATPIQAPPTRSVASDEAKKTPRPESPLLFSPSKTITSSGGAAWRVTAKSPAVAARRGRGRGAITQQELEENMQRELVSAFDEASDKENDDDNDDDNEDDVEAPVVRSSRRHANKDSSKGKAKAKAAKVVPEEPEEKEDEDEIVQLPLKKKAKKKKTPREDDATPERKSNRGKAKNKAKGEAVDASPDPRRSQRKRKATN</sequence>
<feature type="compositionally biased region" description="Basic residues" evidence="7">
    <location>
        <begin position="1598"/>
        <end position="1607"/>
    </location>
</feature>
<dbReference type="SUPFAM" id="SSF48371">
    <property type="entry name" value="ARM repeat"/>
    <property type="match status" value="1"/>
</dbReference>
<dbReference type="PANTHER" id="PTHR14222">
    <property type="entry name" value="CONDENSIN"/>
    <property type="match status" value="1"/>
</dbReference>
<dbReference type="Gene3D" id="1.25.10.10">
    <property type="entry name" value="Leucine-rich Repeat Variant"/>
    <property type="match status" value="1"/>
</dbReference>
<feature type="region of interest" description="Disordered" evidence="7">
    <location>
        <begin position="192"/>
        <end position="230"/>
    </location>
</feature>
<feature type="compositionally biased region" description="Basic residues" evidence="7">
    <location>
        <begin position="1435"/>
        <end position="1447"/>
    </location>
</feature>
<dbReference type="InterPro" id="IPR026971">
    <property type="entry name" value="CND1/NCAPD3"/>
</dbReference>
<keyword evidence="10" id="KW-1185">Reference proteome</keyword>
<evidence type="ECO:0000256" key="1">
    <source>
        <dbReference type="ARBA" id="ARBA00004123"/>
    </source>
</evidence>
<dbReference type="GO" id="GO:0000779">
    <property type="term" value="C:condensed chromosome, centromeric region"/>
    <property type="evidence" value="ECO:0007669"/>
    <property type="project" value="TreeGrafter"/>
</dbReference>
<dbReference type="GO" id="GO:0010032">
    <property type="term" value="P:meiotic chromosome condensation"/>
    <property type="evidence" value="ECO:0007669"/>
    <property type="project" value="TreeGrafter"/>
</dbReference>
<keyword evidence="3" id="KW-0498">Mitosis</keyword>
<feature type="compositionally biased region" description="Low complexity" evidence="7">
    <location>
        <begin position="1387"/>
        <end position="1396"/>
    </location>
</feature>
<keyword evidence="6" id="KW-0131">Cell cycle</keyword>
<dbReference type="Proteomes" id="UP001146120">
    <property type="component" value="Unassembled WGS sequence"/>
</dbReference>
<keyword evidence="4" id="KW-0226">DNA condensation</keyword>
<dbReference type="InterPro" id="IPR011989">
    <property type="entry name" value="ARM-like"/>
</dbReference>
<dbReference type="InterPro" id="IPR016024">
    <property type="entry name" value="ARM-type_fold"/>
</dbReference>
<feature type="region of interest" description="Disordered" evidence="7">
    <location>
        <begin position="1361"/>
        <end position="1650"/>
    </location>
</feature>
<feature type="compositionally biased region" description="Basic and acidic residues" evidence="7">
    <location>
        <begin position="1464"/>
        <end position="1473"/>
    </location>
</feature>
<dbReference type="Pfam" id="PF12717">
    <property type="entry name" value="Cnd1"/>
    <property type="match status" value="1"/>
</dbReference>
<dbReference type="GO" id="GO:0000796">
    <property type="term" value="C:condensin complex"/>
    <property type="evidence" value="ECO:0007669"/>
    <property type="project" value="TreeGrafter"/>
</dbReference>
<evidence type="ECO:0000313" key="10">
    <source>
        <dbReference type="Proteomes" id="UP001146120"/>
    </source>
</evidence>
<protein>
    <recommendedName>
        <fullName evidence="8">Condensin complex subunit 1 C-terminal domain-containing protein</fullName>
    </recommendedName>
</protein>
<dbReference type="GO" id="GO:0005634">
    <property type="term" value="C:nucleus"/>
    <property type="evidence" value="ECO:0007669"/>
    <property type="project" value="UniProtKB-SubCell"/>
</dbReference>
<accession>A0AAV2ZEQ1</accession>
<feature type="compositionally biased region" description="Acidic residues" evidence="7">
    <location>
        <begin position="1254"/>
        <end position="1264"/>
    </location>
</feature>
<dbReference type="EMBL" id="DAKRPA010000016">
    <property type="protein sequence ID" value="DBA03754.1"/>
    <property type="molecule type" value="Genomic_DNA"/>
</dbReference>
<reference evidence="9" key="1">
    <citation type="submission" date="2022-11" db="EMBL/GenBank/DDBJ databases">
        <authorList>
            <person name="Morgan W.R."/>
            <person name="Tartar A."/>
        </authorList>
    </citation>
    <scope>NUCLEOTIDE SEQUENCE</scope>
    <source>
        <strain evidence="9">ARSEF 373</strain>
    </source>
</reference>
<evidence type="ECO:0000256" key="4">
    <source>
        <dbReference type="ARBA" id="ARBA00023067"/>
    </source>
</evidence>
<gene>
    <name evidence="9" type="ORF">N0F65_004171</name>
</gene>
<evidence type="ECO:0000259" key="8">
    <source>
        <dbReference type="Pfam" id="PF12717"/>
    </source>
</evidence>
<feature type="compositionally biased region" description="Acidic residues" evidence="7">
    <location>
        <begin position="1533"/>
        <end position="1552"/>
    </location>
</feature>
<comment type="subcellular location">
    <subcellularLocation>
        <location evidence="1">Nucleus</location>
    </subcellularLocation>
</comment>
<feature type="region of interest" description="Disordered" evidence="7">
    <location>
        <begin position="355"/>
        <end position="381"/>
    </location>
</feature>
<feature type="domain" description="Condensin complex subunit 1 C-terminal" evidence="8">
    <location>
        <begin position="1040"/>
        <end position="1208"/>
    </location>
</feature>
<feature type="region of interest" description="Disordered" evidence="7">
    <location>
        <begin position="1250"/>
        <end position="1270"/>
    </location>
</feature>
<proteinExistence type="predicted"/>
<dbReference type="InterPro" id="IPR032682">
    <property type="entry name" value="Cnd1_C"/>
</dbReference>
<keyword evidence="5" id="KW-0539">Nucleus</keyword>
<feature type="compositionally biased region" description="Basic and acidic residues" evidence="7">
    <location>
        <begin position="1608"/>
        <end position="1619"/>
    </location>
</feature>
<evidence type="ECO:0000256" key="5">
    <source>
        <dbReference type="ARBA" id="ARBA00023242"/>
    </source>
</evidence>
<dbReference type="GO" id="GO:0042393">
    <property type="term" value="F:histone binding"/>
    <property type="evidence" value="ECO:0007669"/>
    <property type="project" value="TreeGrafter"/>
</dbReference>
<feature type="compositionally biased region" description="Basic and acidic residues" evidence="7">
    <location>
        <begin position="1361"/>
        <end position="1376"/>
    </location>
</feature>
<feature type="compositionally biased region" description="Low complexity" evidence="7">
    <location>
        <begin position="1449"/>
        <end position="1460"/>
    </location>
</feature>
<feature type="compositionally biased region" description="Acidic residues" evidence="7">
    <location>
        <begin position="1582"/>
        <end position="1593"/>
    </location>
</feature>
<evidence type="ECO:0000256" key="2">
    <source>
        <dbReference type="ARBA" id="ARBA00022618"/>
    </source>
</evidence>
<organism evidence="9 10">
    <name type="scientific">Lagenidium giganteum</name>
    <dbReference type="NCBI Taxonomy" id="4803"/>
    <lineage>
        <taxon>Eukaryota</taxon>
        <taxon>Sar</taxon>
        <taxon>Stramenopiles</taxon>
        <taxon>Oomycota</taxon>
        <taxon>Peronosporomycetes</taxon>
        <taxon>Pythiales</taxon>
        <taxon>Pythiaceae</taxon>
    </lineage>
</organism>
<keyword evidence="2" id="KW-0132">Cell division</keyword>
<dbReference type="GO" id="GO:0051301">
    <property type="term" value="P:cell division"/>
    <property type="evidence" value="ECO:0007669"/>
    <property type="project" value="UniProtKB-KW"/>
</dbReference>
<feature type="compositionally biased region" description="Basic and acidic residues" evidence="7">
    <location>
        <begin position="1628"/>
        <end position="1641"/>
    </location>
</feature>
<feature type="compositionally biased region" description="Basic residues" evidence="7">
    <location>
        <begin position="201"/>
        <end position="214"/>
    </location>
</feature>
<feature type="compositionally biased region" description="Basic and acidic residues" evidence="7">
    <location>
        <begin position="355"/>
        <end position="366"/>
    </location>
</feature>
<dbReference type="GO" id="GO:0007076">
    <property type="term" value="P:mitotic chromosome condensation"/>
    <property type="evidence" value="ECO:0007669"/>
    <property type="project" value="InterPro"/>
</dbReference>
<evidence type="ECO:0000256" key="6">
    <source>
        <dbReference type="ARBA" id="ARBA00023306"/>
    </source>
</evidence>
<evidence type="ECO:0000256" key="7">
    <source>
        <dbReference type="SAM" id="MobiDB-lite"/>
    </source>
</evidence>
<reference evidence="9" key="2">
    <citation type="journal article" date="2023" name="Microbiol Resour">
        <title>Decontamination and Annotation of the Draft Genome Sequence of the Oomycete Lagenidium giganteum ARSEF 373.</title>
        <authorList>
            <person name="Morgan W.R."/>
            <person name="Tartar A."/>
        </authorList>
    </citation>
    <scope>NUCLEOTIDE SEQUENCE</scope>
    <source>
        <strain evidence="9">ARSEF 373</strain>
    </source>
</reference>
<evidence type="ECO:0000256" key="3">
    <source>
        <dbReference type="ARBA" id="ARBA00022776"/>
    </source>
</evidence>
<evidence type="ECO:0000313" key="9">
    <source>
        <dbReference type="EMBL" id="DBA03754.1"/>
    </source>
</evidence>